<keyword evidence="5" id="KW-1185">Reference proteome</keyword>
<evidence type="ECO:0000259" key="3">
    <source>
        <dbReference type="Pfam" id="PF00141"/>
    </source>
</evidence>
<gene>
    <name evidence="4" type="ORF">H0G86_000043</name>
</gene>
<dbReference type="PANTHER" id="PTHR21310:SF15">
    <property type="entry name" value="AMINOGLYCOSIDE PHOSPHOTRANSFERASE DOMAIN-CONTAINING PROTEIN"/>
    <property type="match status" value="1"/>
</dbReference>
<organism evidence="4 5">
    <name type="scientific">Trichoderma simmonsii</name>
    <dbReference type="NCBI Taxonomy" id="1491479"/>
    <lineage>
        <taxon>Eukaryota</taxon>
        <taxon>Fungi</taxon>
        <taxon>Dikarya</taxon>
        <taxon>Ascomycota</taxon>
        <taxon>Pezizomycotina</taxon>
        <taxon>Sordariomycetes</taxon>
        <taxon>Hypocreomycetidae</taxon>
        <taxon>Hypocreales</taxon>
        <taxon>Hypocreaceae</taxon>
        <taxon>Trichoderma</taxon>
    </lineage>
</organism>
<dbReference type="CDD" id="cd05120">
    <property type="entry name" value="APH_ChoK_like"/>
    <property type="match status" value="1"/>
</dbReference>
<dbReference type="GO" id="GO:0020037">
    <property type="term" value="F:heme binding"/>
    <property type="evidence" value="ECO:0007669"/>
    <property type="project" value="UniProtKB-UniRule"/>
</dbReference>
<dbReference type="InterPro" id="IPR002016">
    <property type="entry name" value="Haem_peroxidase"/>
</dbReference>
<dbReference type="SUPFAM" id="SSF56112">
    <property type="entry name" value="Protein kinase-like (PK-like)"/>
    <property type="match status" value="1"/>
</dbReference>
<proteinExistence type="inferred from homology"/>
<dbReference type="SUPFAM" id="SSF48113">
    <property type="entry name" value="Heme-dependent peroxidases"/>
    <property type="match status" value="1"/>
</dbReference>
<sequence length="778" mass="85950">MSFSQTTLLALASASLWSPALCNQVWPNARTDRLEWLLYEQLGGYASPGIAFFVHDCVGIGNETEGISFGAEWLRNAYHDMSTADTITGTGGLDASIIYELDRAENVGNAFSETRDSFSGLVTTRSSLADLFALGATFAIGACSNGTMIIPLRAGRIDAGEAGPAGVPEPQQDLATHTASFARQGFNATEMIELVACGHTIGGVHGLDFPEIVPFVPNDDPDDEHTSSFDTSYHFFDNKVATEFISNTTKNPLASGANVTTRSDERIFNSDGRVTMRKLAESNDYFTSRCSILLERMLNTVPKEVVLTEPIDYYPVKPRAAQIDINANGTMTFSGVIRVEDSLLISPNTQVRLHFVPRNGSQCSNATPCSVTNGIAGNFEHATCVYTKCPATFSFFEYSLVVPAEQGASSFVVEIIDGDTGASVIHDNNGNGFPTGESLQPQYKLSTQQTFLVSGPDNTFMSKQQLNLTVAVLNAERFTNVTAIFYEHKIPGVNTGGWNTESVELKLSQKVEGTNFTFYTTSYARTFNDAIGAHPFDLVATGPGMAPPTNYELNERREKDCIAVSHERKYFRVGNTFVKRSLRPQEWQKHNGYMHVPLFNVERVLNEGACLLFLAQTGIPLPKLLTCFEDDGAAYLFTEYVDGVGMNDLDAESQAVVAEELQRHMIILKKLTSDTWGGPDNMVIPPYRIMRKSDGRPWRMRQRKQQDLVFCHNDLSMNNVIVDPSTLKINAIVDREYAGFYPPEFEYPFYKRPGPSVPLDGEVDDFDLLTRMISEDRE</sequence>
<keyword evidence="2" id="KW-0560">Oxidoreductase</keyword>
<protein>
    <recommendedName>
        <fullName evidence="2">Peroxidase</fullName>
        <ecNumber evidence="2">1.11.1.-</ecNumber>
    </recommendedName>
</protein>
<reference evidence="4 5" key="1">
    <citation type="journal article" date="2021" name="BMC Genomics">
        <title>Telomere-to-telomere genome assembly of asparaginase-producing Trichoderma simmonsii.</title>
        <authorList>
            <person name="Chung D."/>
            <person name="Kwon Y.M."/>
            <person name="Yang Y."/>
        </authorList>
    </citation>
    <scope>NUCLEOTIDE SEQUENCE [LARGE SCALE GENOMIC DNA]</scope>
    <source>
        <strain evidence="4 5">GH-Sj1</strain>
    </source>
</reference>
<accession>A0A8G0L1W0</accession>
<dbReference type="InterPro" id="IPR051678">
    <property type="entry name" value="AGP_Transferase"/>
</dbReference>
<dbReference type="Pfam" id="PF00141">
    <property type="entry name" value="peroxidase"/>
    <property type="match status" value="1"/>
</dbReference>
<keyword evidence="2 4" id="KW-0575">Peroxidase</keyword>
<dbReference type="GO" id="GO:0046872">
    <property type="term" value="F:metal ion binding"/>
    <property type="evidence" value="ECO:0007669"/>
    <property type="project" value="UniProtKB-UniRule"/>
</dbReference>
<dbReference type="GO" id="GO:0006979">
    <property type="term" value="P:response to oxidative stress"/>
    <property type="evidence" value="ECO:0007669"/>
    <property type="project" value="InterPro"/>
</dbReference>
<evidence type="ECO:0000256" key="2">
    <source>
        <dbReference type="RuleBase" id="RU363051"/>
    </source>
</evidence>
<name>A0A8G0L1W0_9HYPO</name>
<feature type="signal peptide" evidence="2">
    <location>
        <begin position="1"/>
        <end position="22"/>
    </location>
</feature>
<dbReference type="PANTHER" id="PTHR21310">
    <property type="entry name" value="AMINOGLYCOSIDE PHOSPHOTRANSFERASE-RELATED-RELATED"/>
    <property type="match status" value="1"/>
</dbReference>
<keyword evidence="2" id="KW-0732">Signal</keyword>
<dbReference type="EC" id="1.11.1.-" evidence="2"/>
<dbReference type="Proteomes" id="UP000826661">
    <property type="component" value="Chromosome I"/>
</dbReference>
<dbReference type="Gene3D" id="1.10.520.10">
    <property type="match status" value="1"/>
</dbReference>
<feature type="domain" description="Plant heme peroxidase family profile" evidence="3">
    <location>
        <begin position="68"/>
        <end position="278"/>
    </location>
</feature>
<evidence type="ECO:0000313" key="4">
    <source>
        <dbReference type="EMBL" id="QYS92634.1"/>
    </source>
</evidence>
<dbReference type="EMBL" id="CP075864">
    <property type="protein sequence ID" value="QYS92634.1"/>
    <property type="molecule type" value="Genomic_DNA"/>
</dbReference>
<dbReference type="InterPro" id="IPR011009">
    <property type="entry name" value="Kinase-like_dom_sf"/>
</dbReference>
<dbReference type="GO" id="GO:0004601">
    <property type="term" value="F:peroxidase activity"/>
    <property type="evidence" value="ECO:0007669"/>
    <property type="project" value="UniProtKB-KW"/>
</dbReference>
<feature type="chain" id="PRO_5034356136" description="Peroxidase" evidence="2">
    <location>
        <begin position="23"/>
        <end position="778"/>
    </location>
</feature>
<evidence type="ECO:0000313" key="5">
    <source>
        <dbReference type="Proteomes" id="UP000826661"/>
    </source>
</evidence>
<dbReference type="AlphaFoldDB" id="A0A8G0L1W0"/>
<evidence type="ECO:0000256" key="1">
    <source>
        <dbReference type="RuleBase" id="RU004241"/>
    </source>
</evidence>
<comment type="similarity">
    <text evidence="1">Belongs to the peroxidase family.</text>
</comment>
<dbReference type="Gene3D" id="3.90.1200.10">
    <property type="match status" value="1"/>
</dbReference>
<dbReference type="InterPro" id="IPR010255">
    <property type="entry name" value="Haem_peroxidase_sf"/>
</dbReference>